<protein>
    <submittedName>
        <fullName evidence="2">Uncharacterized protein</fullName>
    </submittedName>
</protein>
<proteinExistence type="predicted"/>
<feature type="compositionally biased region" description="Polar residues" evidence="1">
    <location>
        <begin position="1"/>
        <end position="11"/>
    </location>
</feature>
<gene>
    <name evidence="2" type="ORF">ERS007661_03953</name>
</gene>
<feature type="region of interest" description="Disordered" evidence="1">
    <location>
        <begin position="1"/>
        <end position="23"/>
    </location>
</feature>
<dbReference type="Proteomes" id="UP000039217">
    <property type="component" value="Unassembled WGS sequence"/>
</dbReference>
<evidence type="ECO:0000313" key="2">
    <source>
        <dbReference type="EMBL" id="CNW42322.1"/>
    </source>
</evidence>
<evidence type="ECO:0000313" key="3">
    <source>
        <dbReference type="Proteomes" id="UP000039217"/>
    </source>
</evidence>
<reference evidence="2 3" key="1">
    <citation type="submission" date="2015-03" db="EMBL/GenBank/DDBJ databases">
        <authorList>
            <consortium name="Pathogen Informatics"/>
        </authorList>
    </citation>
    <scope>NUCLEOTIDE SEQUENCE [LARGE SCALE GENOMIC DNA]</scope>
    <source>
        <strain evidence="2 3">D00501624</strain>
    </source>
</reference>
<dbReference type="AlphaFoldDB" id="A0A655FXI3"/>
<evidence type="ECO:0000256" key="1">
    <source>
        <dbReference type="SAM" id="MobiDB-lite"/>
    </source>
</evidence>
<organism evidence="2 3">
    <name type="scientific">Mycobacterium tuberculosis</name>
    <dbReference type="NCBI Taxonomy" id="1773"/>
    <lineage>
        <taxon>Bacteria</taxon>
        <taxon>Bacillati</taxon>
        <taxon>Actinomycetota</taxon>
        <taxon>Actinomycetes</taxon>
        <taxon>Mycobacteriales</taxon>
        <taxon>Mycobacteriaceae</taxon>
        <taxon>Mycobacterium</taxon>
        <taxon>Mycobacterium tuberculosis complex</taxon>
    </lineage>
</organism>
<name>A0A655FXI3_MYCTX</name>
<sequence>MARVNSDTSMELTKLDFPEPVEPATSRCGILARLAEMKSPSMSLPSPITNG</sequence>
<accession>A0A655FXI3</accession>
<dbReference type="EMBL" id="CQQC01002010">
    <property type="protein sequence ID" value="CNW42322.1"/>
    <property type="molecule type" value="Genomic_DNA"/>
</dbReference>